<proteinExistence type="predicted"/>
<dbReference type="Gene3D" id="3.30.1330.30">
    <property type="match status" value="1"/>
</dbReference>
<evidence type="ECO:0000256" key="2">
    <source>
        <dbReference type="ARBA" id="ARBA00023274"/>
    </source>
</evidence>
<protein>
    <submittedName>
        <fullName evidence="4">Ribosomal protein L7Ae/L30e/S12e/Gadd45 (RP-L30e, RPL30)</fullName>
    </submittedName>
</protein>
<evidence type="ECO:0000256" key="1">
    <source>
        <dbReference type="ARBA" id="ARBA00022980"/>
    </source>
</evidence>
<reference evidence="4" key="1">
    <citation type="journal article" date="2014" name="Genome Biol. Evol.">
        <title>Pangenome evidence for extensive interdomain horizontal transfer affecting lineage core and shell genes in uncultured planktonic thaumarchaeota and euryarchaeota.</title>
        <authorList>
            <person name="Deschamps P."/>
            <person name="Zivanovic Y."/>
            <person name="Moreira D."/>
            <person name="Rodriguez-Valera F."/>
            <person name="Lopez-Garcia P."/>
        </authorList>
    </citation>
    <scope>NUCLEOTIDE SEQUENCE</scope>
</reference>
<dbReference type="EMBL" id="KF900444">
    <property type="protein sequence ID" value="AIE95242.1"/>
    <property type="molecule type" value="Genomic_DNA"/>
</dbReference>
<keyword evidence="1 4" id="KW-0689">Ribosomal protein</keyword>
<dbReference type="GO" id="GO:1990904">
    <property type="term" value="C:ribonucleoprotein complex"/>
    <property type="evidence" value="ECO:0007669"/>
    <property type="project" value="UniProtKB-KW"/>
</dbReference>
<sequence>MAKLLEKALTSAIKERKHTLGTKQVVSSMKNSKLVVISQSVSTKIAKKIEESAQNDSIPLLHFNDTSVTLGKLCGLQFRVSAISLNSLSSTNVQAILKEYETK</sequence>
<dbReference type="InterPro" id="IPR039109">
    <property type="entry name" value="Ribosomal_eL30-like"/>
</dbReference>
<name>A0A075G042_9ARCH</name>
<feature type="domain" description="Ribosomal protein eL8/eL30/eS12/Gadd45" evidence="3">
    <location>
        <begin position="5"/>
        <end position="84"/>
    </location>
</feature>
<dbReference type="SUPFAM" id="SSF55315">
    <property type="entry name" value="L30e-like"/>
    <property type="match status" value="1"/>
</dbReference>
<dbReference type="PANTHER" id="PTHR11449">
    <property type="entry name" value="RIBOSOMAL PROTEIN L30"/>
    <property type="match status" value="1"/>
</dbReference>
<keyword evidence="2" id="KW-0687">Ribonucleoprotein</keyword>
<dbReference type="InterPro" id="IPR004038">
    <property type="entry name" value="Ribosomal_eL8/eL30/eS12/Gad45"/>
</dbReference>
<gene>
    <name evidence="4" type="primary">RP-L30e</name>
    <name evidence="4" type="synonym">RPL30</name>
</gene>
<dbReference type="GO" id="GO:0005840">
    <property type="term" value="C:ribosome"/>
    <property type="evidence" value="ECO:0007669"/>
    <property type="project" value="UniProtKB-KW"/>
</dbReference>
<accession>A0A075G042</accession>
<dbReference type="InterPro" id="IPR029064">
    <property type="entry name" value="Ribosomal_eL30-like_sf"/>
</dbReference>
<evidence type="ECO:0000313" key="4">
    <source>
        <dbReference type="EMBL" id="AIE95242.1"/>
    </source>
</evidence>
<dbReference type="AlphaFoldDB" id="A0A075G042"/>
<organism evidence="4">
    <name type="scientific">uncultured marine thaumarchaeote AD1000_60_A11</name>
    <dbReference type="NCBI Taxonomy" id="1455927"/>
    <lineage>
        <taxon>Archaea</taxon>
        <taxon>Nitrososphaerota</taxon>
        <taxon>environmental samples</taxon>
    </lineage>
</organism>
<dbReference type="Pfam" id="PF01248">
    <property type="entry name" value="Ribosomal_L7Ae"/>
    <property type="match status" value="1"/>
</dbReference>
<evidence type="ECO:0000259" key="3">
    <source>
        <dbReference type="Pfam" id="PF01248"/>
    </source>
</evidence>
<dbReference type="GO" id="GO:0003723">
    <property type="term" value="F:RNA binding"/>
    <property type="evidence" value="ECO:0007669"/>
    <property type="project" value="InterPro"/>
</dbReference>